<evidence type="ECO:0000313" key="2">
    <source>
        <dbReference type="EMBL" id="SER57596.1"/>
    </source>
</evidence>
<evidence type="ECO:0008006" key="4">
    <source>
        <dbReference type="Google" id="ProtNLM"/>
    </source>
</evidence>
<gene>
    <name evidence="2" type="ORF">SAMN04487884_10798</name>
</gene>
<dbReference type="eggNOG" id="COG0399">
    <property type="taxonomic scope" value="Bacteria"/>
</dbReference>
<dbReference type="EMBL" id="FOGJ01000007">
    <property type="protein sequence ID" value="SER57596.1"/>
    <property type="molecule type" value="Genomic_DNA"/>
</dbReference>
<dbReference type="RefSeq" id="WP_074755325.1">
    <property type="nucleotide sequence ID" value="NZ_FOGJ01000007.1"/>
</dbReference>
<reference evidence="2 3" key="1">
    <citation type="submission" date="2016-10" db="EMBL/GenBank/DDBJ databases">
        <authorList>
            <person name="de Groot N.N."/>
        </authorList>
    </citation>
    <scope>NUCLEOTIDE SEQUENCE [LARGE SCALE GENOMIC DNA]</scope>
    <source>
        <strain evidence="2 3">AR40</strain>
    </source>
</reference>
<dbReference type="SUPFAM" id="SSF53383">
    <property type="entry name" value="PLP-dependent transferases"/>
    <property type="match status" value="1"/>
</dbReference>
<dbReference type="OrthoDB" id="8955051at2"/>
<protein>
    <recommendedName>
        <fullName evidence="4">DegT/DnrJ/EryC1/StrS aminotransferase family protein</fullName>
    </recommendedName>
</protein>
<sequence length="458" mass="51852">MYEIGSEFNYIEKEEARDLTAMYEGSGDVRFLRCGRDAIGYVCEDIENIALARAEAVNSHKEEKSANCRGALRYVALLPALCCDSMYRPFEVHGAEVMFYGINEDLSVDTDSLKKTIDDICSQGEDKPVIMVLTAVYYGITDISSLNSFIKSIDDGIYVIEDVTQGVLAPSTFDTDNADYIIGSIRKWMGVPDGAVAIRNNKVINNHIKGQNLLDTDDDHISDGIATDRFSIEPLKGENSFAAERSKALRMKTQYLQNGDKELKTRFRELLGHAEDTLTDGEDMYEISDESRRYLESVPVEKIVSTRNNNYDTLYELLEKSAHNNVYFKLFPKKKTGMPAFMLPVMIDTDRLNKDIADNTKNDNKKDNHISGNAGQESSCDKDHVIDRDGFERLLAGKGIYAPVLWPVSDEAAKVCPVSKDIADHILCFWIDQRYDRFDMVQTKECFEETIDELLRRQ</sequence>
<feature type="region of interest" description="Disordered" evidence="1">
    <location>
        <begin position="359"/>
        <end position="381"/>
    </location>
</feature>
<proteinExistence type="predicted"/>
<dbReference type="AlphaFoldDB" id="A0A1H9QAL6"/>
<feature type="compositionally biased region" description="Basic and acidic residues" evidence="1">
    <location>
        <begin position="359"/>
        <end position="369"/>
    </location>
</feature>
<dbReference type="InterPro" id="IPR015421">
    <property type="entry name" value="PyrdxlP-dep_Trfase_major"/>
</dbReference>
<dbReference type="Proteomes" id="UP000182584">
    <property type="component" value="Unassembled WGS sequence"/>
</dbReference>
<name>A0A1H9QAL6_BUTFI</name>
<dbReference type="InterPro" id="IPR015424">
    <property type="entry name" value="PyrdxlP-dep_Trfase"/>
</dbReference>
<dbReference type="Gene3D" id="3.40.640.10">
    <property type="entry name" value="Type I PLP-dependent aspartate aminotransferase-like (Major domain)"/>
    <property type="match status" value="1"/>
</dbReference>
<accession>A0A1H9QAL6</accession>
<organism evidence="2 3">
    <name type="scientific">Butyrivibrio fibrisolvens</name>
    <dbReference type="NCBI Taxonomy" id="831"/>
    <lineage>
        <taxon>Bacteria</taxon>
        <taxon>Bacillati</taxon>
        <taxon>Bacillota</taxon>
        <taxon>Clostridia</taxon>
        <taxon>Lachnospirales</taxon>
        <taxon>Lachnospiraceae</taxon>
        <taxon>Butyrivibrio</taxon>
    </lineage>
</organism>
<evidence type="ECO:0000256" key="1">
    <source>
        <dbReference type="SAM" id="MobiDB-lite"/>
    </source>
</evidence>
<evidence type="ECO:0000313" key="3">
    <source>
        <dbReference type="Proteomes" id="UP000182584"/>
    </source>
</evidence>